<reference evidence="11" key="1">
    <citation type="submission" date="2020-07" db="EMBL/GenBank/DDBJ databases">
        <title>Genome sequence and genetic diversity analysis of an under-domesticated orphan crop, white fonio (Digitaria exilis).</title>
        <authorList>
            <person name="Bennetzen J.L."/>
            <person name="Chen S."/>
            <person name="Ma X."/>
            <person name="Wang X."/>
            <person name="Yssel A.E.J."/>
            <person name="Chaluvadi S.R."/>
            <person name="Johnson M."/>
            <person name="Gangashetty P."/>
            <person name="Hamidou F."/>
            <person name="Sanogo M.D."/>
            <person name="Zwaenepoel A."/>
            <person name="Wallace J."/>
            <person name="Van De Peer Y."/>
            <person name="Van Deynze A."/>
        </authorList>
    </citation>
    <scope>NUCLEOTIDE SEQUENCE</scope>
    <source>
        <tissue evidence="11">Leaves</tissue>
    </source>
</reference>
<evidence type="ECO:0000256" key="4">
    <source>
        <dbReference type="ARBA" id="ARBA00022771"/>
    </source>
</evidence>
<feature type="domain" description="RING-type" evidence="10">
    <location>
        <begin position="93"/>
        <end position="136"/>
    </location>
</feature>
<keyword evidence="9" id="KW-0472">Membrane</keyword>
<dbReference type="EMBL" id="JACEFO010000708">
    <property type="protein sequence ID" value="KAF8760465.1"/>
    <property type="molecule type" value="Genomic_DNA"/>
</dbReference>
<dbReference type="AlphaFoldDB" id="A0A835FKA4"/>
<dbReference type="InterPro" id="IPR053238">
    <property type="entry name" value="RING-H2_zinc_finger"/>
</dbReference>
<keyword evidence="3" id="KW-0479">Metal-binding</keyword>
<accession>A0A835FKA4</accession>
<dbReference type="OrthoDB" id="694351at2759"/>
<evidence type="ECO:0000256" key="2">
    <source>
        <dbReference type="ARBA" id="ARBA00012483"/>
    </source>
</evidence>
<dbReference type="GO" id="GO:0061630">
    <property type="term" value="F:ubiquitin protein ligase activity"/>
    <property type="evidence" value="ECO:0007669"/>
    <property type="project" value="UniProtKB-EC"/>
</dbReference>
<protein>
    <recommendedName>
        <fullName evidence="2">RING-type E3 ubiquitin transferase</fullName>
        <ecNumber evidence="2">2.3.2.27</ecNumber>
    </recommendedName>
</protein>
<evidence type="ECO:0000313" key="11">
    <source>
        <dbReference type="EMBL" id="KAF8760465.1"/>
    </source>
</evidence>
<feature type="region of interest" description="Disordered" evidence="8">
    <location>
        <begin position="37"/>
        <end position="62"/>
    </location>
</feature>
<keyword evidence="5" id="KW-0862">Zinc</keyword>
<evidence type="ECO:0000256" key="8">
    <source>
        <dbReference type="SAM" id="MobiDB-lite"/>
    </source>
</evidence>
<comment type="similarity">
    <text evidence="6">Belongs to the RING-type zinc finger family. ATL subfamily.</text>
</comment>
<comment type="catalytic activity">
    <reaction evidence="1">
        <text>S-ubiquitinyl-[E2 ubiquitin-conjugating enzyme]-L-cysteine + [acceptor protein]-L-lysine = [E2 ubiquitin-conjugating enzyme]-L-cysteine + N(6)-ubiquitinyl-[acceptor protein]-L-lysine.</text>
        <dbReference type="EC" id="2.3.2.27"/>
    </reaction>
</comment>
<dbReference type="InterPro" id="IPR001841">
    <property type="entry name" value="Znf_RING"/>
</dbReference>
<dbReference type="SUPFAM" id="SSF57850">
    <property type="entry name" value="RING/U-box"/>
    <property type="match status" value="1"/>
</dbReference>
<keyword evidence="4 7" id="KW-0863">Zinc-finger</keyword>
<sequence>MKTRSVVVGLMAGLPTVILFTISFRLGSAALRKRRSASGPQVEGDLEDGTLPGMAAGHSPQQHHGCIQLPAAAIAQLAELSRINNGGGIGEDCAICLGKIGDDGVATRQLPVCRHVYHKGRVEQWLRVHPTCPICRCNVLRESPEVILRLYT</sequence>
<evidence type="ECO:0000313" key="12">
    <source>
        <dbReference type="Proteomes" id="UP000636709"/>
    </source>
</evidence>
<evidence type="ECO:0000259" key="10">
    <source>
        <dbReference type="PROSITE" id="PS50089"/>
    </source>
</evidence>
<dbReference type="InterPro" id="IPR013083">
    <property type="entry name" value="Znf_RING/FYVE/PHD"/>
</dbReference>
<proteinExistence type="inferred from homology"/>
<keyword evidence="9" id="KW-0812">Transmembrane</keyword>
<evidence type="ECO:0000256" key="1">
    <source>
        <dbReference type="ARBA" id="ARBA00000900"/>
    </source>
</evidence>
<keyword evidence="12" id="KW-1185">Reference proteome</keyword>
<dbReference type="GO" id="GO:0008270">
    <property type="term" value="F:zinc ion binding"/>
    <property type="evidence" value="ECO:0007669"/>
    <property type="project" value="UniProtKB-KW"/>
</dbReference>
<dbReference type="EC" id="2.3.2.27" evidence="2"/>
<dbReference type="PANTHER" id="PTHR14155">
    <property type="entry name" value="RING FINGER DOMAIN-CONTAINING"/>
    <property type="match status" value="1"/>
</dbReference>
<comment type="caution">
    <text evidence="11">The sequence shown here is derived from an EMBL/GenBank/DDBJ whole genome shotgun (WGS) entry which is preliminary data.</text>
</comment>
<evidence type="ECO:0000256" key="9">
    <source>
        <dbReference type="SAM" id="Phobius"/>
    </source>
</evidence>
<dbReference type="Proteomes" id="UP000636709">
    <property type="component" value="Unassembled WGS sequence"/>
</dbReference>
<dbReference type="PANTHER" id="PTHR14155:SF522">
    <property type="entry name" value="OS06G0537600 PROTEIN"/>
    <property type="match status" value="1"/>
</dbReference>
<evidence type="ECO:0000256" key="5">
    <source>
        <dbReference type="ARBA" id="ARBA00022833"/>
    </source>
</evidence>
<keyword evidence="9" id="KW-1133">Transmembrane helix</keyword>
<evidence type="ECO:0000256" key="6">
    <source>
        <dbReference type="ARBA" id="ARBA00024209"/>
    </source>
</evidence>
<name>A0A835FKA4_9POAL</name>
<feature type="transmembrane region" description="Helical" evidence="9">
    <location>
        <begin position="6"/>
        <end position="26"/>
    </location>
</feature>
<dbReference type="Pfam" id="PF13639">
    <property type="entry name" value="zf-RING_2"/>
    <property type="match status" value="1"/>
</dbReference>
<evidence type="ECO:0000256" key="7">
    <source>
        <dbReference type="PROSITE-ProRule" id="PRU00175"/>
    </source>
</evidence>
<dbReference type="Gene3D" id="3.30.40.10">
    <property type="entry name" value="Zinc/RING finger domain, C3HC4 (zinc finger)"/>
    <property type="match status" value="1"/>
</dbReference>
<evidence type="ECO:0000256" key="3">
    <source>
        <dbReference type="ARBA" id="ARBA00022723"/>
    </source>
</evidence>
<gene>
    <name evidence="11" type="ORF">HU200_010087</name>
</gene>
<organism evidence="11 12">
    <name type="scientific">Digitaria exilis</name>
    <dbReference type="NCBI Taxonomy" id="1010633"/>
    <lineage>
        <taxon>Eukaryota</taxon>
        <taxon>Viridiplantae</taxon>
        <taxon>Streptophyta</taxon>
        <taxon>Embryophyta</taxon>
        <taxon>Tracheophyta</taxon>
        <taxon>Spermatophyta</taxon>
        <taxon>Magnoliopsida</taxon>
        <taxon>Liliopsida</taxon>
        <taxon>Poales</taxon>
        <taxon>Poaceae</taxon>
        <taxon>PACMAD clade</taxon>
        <taxon>Panicoideae</taxon>
        <taxon>Panicodae</taxon>
        <taxon>Paniceae</taxon>
        <taxon>Anthephorinae</taxon>
        <taxon>Digitaria</taxon>
    </lineage>
</organism>
<dbReference type="PROSITE" id="PS50089">
    <property type="entry name" value="ZF_RING_2"/>
    <property type="match status" value="1"/>
</dbReference>